<protein>
    <submittedName>
        <fullName evidence="2">Predicted Zn-dependent protease or its inactivated homolog</fullName>
    </submittedName>
</protein>
<dbReference type="OrthoDB" id="9803213at2"/>
<dbReference type="InterPro" id="IPR045569">
    <property type="entry name" value="Metalloprtase-TldD/E_C"/>
</dbReference>
<sequence>MKTFFDKPANSPTVPWTVEDNGEAVDITEHDWTLQWQTGQIPRLDHGEQHVRQIRLVHDGRLGSAISRSASWPELKEQALQASALGPVSAISFSSFPGDDMTTVVDDSPPDLTVMLQWVQEIRDALAFLPSSTRIHVSVSFSRQKTAREISKGTQSQQMRQYWHANLGIRDVRGTDFVQLSSSTLGKTCPRPVKLIEDIQQRWTWTEKQITLPDGQYPIVFLPAVGMSLLLPVLSRLSGPHLINHSSPWEDSIHERVLSPDFSLINDPTLSGGPRTSLYDDEGQLACVQPLIENGILRSFVLDQASASELHIPSTAMGYRPAINQLPQPLPASLVVQPGQYSLSDLMNLVPRCLILGNWIGGRSTNPLRGDIAGNASELYYVEHGEVLGRVKNTVVSINAFSALRDQLIAVGRQPHWIPAGMLQPAPGYLPPLLLDAIAIAGKHTS</sequence>
<dbReference type="STRING" id="28034.BFX07_06010"/>
<evidence type="ECO:0000313" key="2">
    <source>
        <dbReference type="EMBL" id="SMC06956.1"/>
    </source>
</evidence>
<accession>A0A1W1WL22</accession>
<name>A0A1W1WL22_SULTA</name>
<dbReference type="Proteomes" id="UP000192660">
    <property type="component" value="Unassembled WGS sequence"/>
</dbReference>
<dbReference type="InterPro" id="IPR036059">
    <property type="entry name" value="TldD/PmbA_sf"/>
</dbReference>
<dbReference type="GO" id="GO:0006508">
    <property type="term" value="P:proteolysis"/>
    <property type="evidence" value="ECO:0007669"/>
    <property type="project" value="UniProtKB-KW"/>
</dbReference>
<keyword evidence="2" id="KW-0378">Hydrolase</keyword>
<keyword evidence="3" id="KW-1185">Reference proteome</keyword>
<dbReference type="Pfam" id="PF19289">
    <property type="entry name" value="PmbA_TldD_3rd"/>
    <property type="match status" value="1"/>
</dbReference>
<dbReference type="PANTHER" id="PTHR43421:SF1">
    <property type="entry name" value="METALLOPROTEASE PMBA"/>
    <property type="match status" value="1"/>
</dbReference>
<dbReference type="GO" id="GO:0008237">
    <property type="term" value="F:metallopeptidase activity"/>
    <property type="evidence" value="ECO:0007669"/>
    <property type="project" value="InterPro"/>
</dbReference>
<reference evidence="3" key="1">
    <citation type="submission" date="2017-04" db="EMBL/GenBank/DDBJ databases">
        <authorList>
            <person name="Varghese N."/>
            <person name="Submissions S."/>
        </authorList>
    </citation>
    <scope>NUCLEOTIDE SEQUENCE [LARGE SCALE GENOMIC DNA]</scope>
    <source>
        <strain evidence="3">DSM 9293</strain>
    </source>
</reference>
<dbReference type="SUPFAM" id="SSF111283">
    <property type="entry name" value="Putative modulator of DNA gyrase, PmbA/TldD"/>
    <property type="match status" value="1"/>
</dbReference>
<dbReference type="PANTHER" id="PTHR43421">
    <property type="entry name" value="METALLOPROTEASE PMBA"/>
    <property type="match status" value="1"/>
</dbReference>
<dbReference type="EMBL" id="FWWY01000001">
    <property type="protein sequence ID" value="SMC06956.1"/>
    <property type="molecule type" value="Genomic_DNA"/>
</dbReference>
<evidence type="ECO:0000313" key="3">
    <source>
        <dbReference type="Proteomes" id="UP000192660"/>
    </source>
</evidence>
<organism evidence="2 3">
    <name type="scientific">Sulfobacillus thermosulfidooxidans (strain DSM 9293 / VKM B-1269 / AT-1)</name>
    <dbReference type="NCBI Taxonomy" id="929705"/>
    <lineage>
        <taxon>Bacteria</taxon>
        <taxon>Bacillati</taxon>
        <taxon>Bacillota</taxon>
        <taxon>Clostridia</taxon>
        <taxon>Eubacteriales</taxon>
        <taxon>Clostridiales Family XVII. Incertae Sedis</taxon>
        <taxon>Sulfobacillus</taxon>
    </lineage>
</organism>
<keyword evidence="2" id="KW-0645">Protease</keyword>
<dbReference type="GO" id="GO:0005829">
    <property type="term" value="C:cytosol"/>
    <property type="evidence" value="ECO:0007669"/>
    <property type="project" value="TreeGrafter"/>
</dbReference>
<feature type="domain" description="Metalloprotease TldD/E C-terminal" evidence="1">
    <location>
        <begin position="215"/>
        <end position="442"/>
    </location>
</feature>
<evidence type="ECO:0000259" key="1">
    <source>
        <dbReference type="Pfam" id="PF19289"/>
    </source>
</evidence>
<dbReference type="InterPro" id="IPR047657">
    <property type="entry name" value="PmbA"/>
</dbReference>
<dbReference type="AlphaFoldDB" id="A0A1W1WL22"/>
<dbReference type="RefSeq" id="WP_020374413.1">
    <property type="nucleotide sequence ID" value="NZ_FWWY01000001.1"/>
</dbReference>
<gene>
    <name evidence="2" type="ORF">SAMN00768000_3121</name>
</gene>
<proteinExistence type="predicted"/>